<dbReference type="GO" id="GO:0006298">
    <property type="term" value="P:mismatch repair"/>
    <property type="evidence" value="ECO:0007669"/>
    <property type="project" value="TreeGrafter"/>
</dbReference>
<dbReference type="EMBL" id="LFJN01000019">
    <property type="protein sequence ID" value="KPI38267.1"/>
    <property type="molecule type" value="Genomic_DNA"/>
</dbReference>
<dbReference type="InterPro" id="IPR013970">
    <property type="entry name" value="Rfa2"/>
</dbReference>
<dbReference type="Proteomes" id="UP000038010">
    <property type="component" value="Unassembled WGS sequence"/>
</dbReference>
<evidence type="ECO:0000313" key="5">
    <source>
        <dbReference type="Proteomes" id="UP000038010"/>
    </source>
</evidence>
<name>A0A0N1NZ65_9EURO</name>
<evidence type="ECO:0000313" key="4">
    <source>
        <dbReference type="EMBL" id="KPI38267.1"/>
    </source>
</evidence>
<gene>
    <name evidence="4" type="ORF">AB675_11966</name>
</gene>
<comment type="similarity">
    <text evidence="2">Belongs to the replication factor A protein 3 family.</text>
</comment>
<dbReference type="GO" id="GO:0000724">
    <property type="term" value="P:double-strand break repair via homologous recombination"/>
    <property type="evidence" value="ECO:0007669"/>
    <property type="project" value="TreeGrafter"/>
</dbReference>
<dbReference type="VEuPathDB" id="FungiDB:AB675_11966"/>
<organism evidence="4 5">
    <name type="scientific">Cyphellophora attinorum</name>
    <dbReference type="NCBI Taxonomy" id="1664694"/>
    <lineage>
        <taxon>Eukaryota</taxon>
        <taxon>Fungi</taxon>
        <taxon>Dikarya</taxon>
        <taxon>Ascomycota</taxon>
        <taxon>Pezizomycotina</taxon>
        <taxon>Eurotiomycetes</taxon>
        <taxon>Chaetothyriomycetidae</taxon>
        <taxon>Chaetothyriales</taxon>
        <taxon>Cyphellophoraceae</taxon>
        <taxon>Cyphellophora</taxon>
    </lineage>
</organism>
<comment type="subcellular location">
    <subcellularLocation>
        <location evidence="1">Nucleus</location>
    </subcellularLocation>
</comment>
<dbReference type="RefSeq" id="XP_017998230.1">
    <property type="nucleotide sequence ID" value="XM_018140858.1"/>
</dbReference>
<dbReference type="InterPro" id="IPR012340">
    <property type="entry name" value="NA-bd_OB-fold"/>
</dbReference>
<dbReference type="GeneID" id="28732739"/>
<dbReference type="Gene3D" id="2.40.50.140">
    <property type="entry name" value="Nucleic acid-binding proteins"/>
    <property type="match status" value="1"/>
</dbReference>
<dbReference type="GO" id="GO:0035861">
    <property type="term" value="C:site of double-strand break"/>
    <property type="evidence" value="ECO:0007669"/>
    <property type="project" value="TreeGrafter"/>
</dbReference>
<dbReference type="SUPFAM" id="SSF50249">
    <property type="entry name" value="Nucleic acid-binding proteins"/>
    <property type="match status" value="1"/>
</dbReference>
<proteinExistence type="inferred from homology"/>
<evidence type="ECO:0000256" key="1">
    <source>
        <dbReference type="ARBA" id="ARBA00004123"/>
    </source>
</evidence>
<reference evidence="4 5" key="1">
    <citation type="submission" date="2015-06" db="EMBL/GenBank/DDBJ databases">
        <title>Draft genome of the ant-associated black yeast Phialophora attae CBS 131958.</title>
        <authorList>
            <person name="Moreno L.F."/>
            <person name="Stielow B.J."/>
            <person name="de Hoog S."/>
            <person name="Vicente V.A."/>
            <person name="Weiss V.A."/>
            <person name="de Vries M."/>
            <person name="Cruz L.M."/>
            <person name="Souza E.M."/>
        </authorList>
    </citation>
    <scope>NUCLEOTIDE SEQUENCE [LARGE SCALE GENOMIC DNA]</scope>
    <source>
        <strain evidence="4 5">CBS 131958</strain>
    </source>
</reference>
<dbReference type="AlphaFoldDB" id="A0A0N1NZ65"/>
<dbReference type="GO" id="GO:0003697">
    <property type="term" value="F:single-stranded DNA binding"/>
    <property type="evidence" value="ECO:0007669"/>
    <property type="project" value="TreeGrafter"/>
</dbReference>
<keyword evidence="3" id="KW-0539">Nucleus</keyword>
<dbReference type="GO" id="GO:0003684">
    <property type="term" value="F:damaged DNA binding"/>
    <property type="evidence" value="ECO:0007669"/>
    <property type="project" value="TreeGrafter"/>
</dbReference>
<dbReference type="STRING" id="1664694.A0A0N1NZ65"/>
<evidence type="ECO:0000256" key="3">
    <source>
        <dbReference type="ARBA" id="ARBA00023242"/>
    </source>
</evidence>
<protein>
    <recommendedName>
        <fullName evidence="6">Replication factor A protein 3</fullName>
    </recommendedName>
</protein>
<evidence type="ECO:0008006" key="6">
    <source>
        <dbReference type="Google" id="ProtNLM"/>
    </source>
</evidence>
<evidence type="ECO:0000256" key="2">
    <source>
        <dbReference type="ARBA" id="ARBA00009761"/>
    </source>
</evidence>
<dbReference type="GO" id="GO:0006284">
    <property type="term" value="P:base-excision repair"/>
    <property type="evidence" value="ECO:0007669"/>
    <property type="project" value="TreeGrafter"/>
</dbReference>
<dbReference type="GO" id="GO:0006260">
    <property type="term" value="P:DNA replication"/>
    <property type="evidence" value="ECO:0007669"/>
    <property type="project" value="InterPro"/>
</dbReference>
<dbReference type="Pfam" id="PF08661">
    <property type="entry name" value="Rep_fac-A_3"/>
    <property type="match status" value="1"/>
</dbReference>
<dbReference type="GO" id="GO:0005662">
    <property type="term" value="C:DNA replication factor A complex"/>
    <property type="evidence" value="ECO:0007669"/>
    <property type="project" value="TreeGrafter"/>
</dbReference>
<dbReference type="PANTHER" id="PTHR15114:SF1">
    <property type="entry name" value="REPLICATION PROTEIN A 14 KDA SUBUNIT"/>
    <property type="match status" value="1"/>
</dbReference>
<comment type="caution">
    <text evidence="4">The sequence shown here is derived from an EMBL/GenBank/DDBJ whole genome shotgun (WGS) entry which is preliminary data.</text>
</comment>
<dbReference type="PANTHER" id="PTHR15114">
    <property type="entry name" value="REPLICATION PROTEIN A3"/>
    <property type="match status" value="1"/>
</dbReference>
<sequence>MDIATPRVLPSHLHAFAPGSANPSNKTTVRLLGVITTVSGDQATLTCGNDAVTIILNRDSHLSPSHLYEIVGKVINLDGGAGLGIKVLSSCEWPKNERGELPDIKLFEAVVDATHKVREIFYEGGSGQEDGGMFVN</sequence>
<dbReference type="OrthoDB" id="188186at2759"/>
<keyword evidence="5" id="KW-1185">Reference proteome</keyword>
<accession>A0A0N1NZ65</accession>
<dbReference type="GO" id="GO:0006289">
    <property type="term" value="P:nucleotide-excision repair"/>
    <property type="evidence" value="ECO:0007669"/>
    <property type="project" value="TreeGrafter"/>
</dbReference>